<reference evidence="2" key="2">
    <citation type="submission" date="2025-08" db="UniProtKB">
        <authorList>
            <consortium name="Ensembl"/>
        </authorList>
    </citation>
    <scope>IDENTIFICATION</scope>
</reference>
<dbReference type="GeneID" id="101018716"/>
<dbReference type="GO" id="GO:0005813">
    <property type="term" value="C:centrosome"/>
    <property type="evidence" value="ECO:0007669"/>
    <property type="project" value="Ensembl"/>
</dbReference>
<feature type="region of interest" description="Disordered" evidence="1">
    <location>
        <begin position="105"/>
        <end position="134"/>
    </location>
</feature>
<keyword evidence="3" id="KW-1185">Reference proteome</keyword>
<dbReference type="CTD" id="164592"/>
<proteinExistence type="predicted"/>
<feature type="region of interest" description="Disordered" evidence="1">
    <location>
        <begin position="1"/>
        <end position="40"/>
    </location>
</feature>
<feature type="compositionally biased region" description="Polar residues" evidence="1">
    <location>
        <begin position="615"/>
        <end position="625"/>
    </location>
</feature>
<feature type="compositionally biased region" description="Acidic residues" evidence="1">
    <location>
        <begin position="658"/>
        <end position="681"/>
    </location>
</feature>
<feature type="region of interest" description="Disordered" evidence="1">
    <location>
        <begin position="401"/>
        <end position="492"/>
    </location>
</feature>
<reference evidence="2" key="3">
    <citation type="submission" date="2025-09" db="UniProtKB">
        <authorList>
            <consortium name="Ensembl"/>
        </authorList>
    </citation>
    <scope>IDENTIFICATION</scope>
</reference>
<sequence>MGAMEQRKGWMHEGRGVRGAREPQTPGSQMCGPIGDPHVVSPARAERNAQLKREVGSRLGHLPGDHMARCRHHSGYVADDEASHSMCSARVQLPKKPLVPEMGPASKPGHVPHPPSTCGSSALQNQRRNKRHPQPFSHFLDFLTESHVLDSLETVVEKATERMAAMKTEAGVPLVEVQDPVEVPSGGRRAHARPSLSTVHRHRVRPTLCTGHPNNYPSSSSSMSDSHSSLMAGWLGSHSRDSDLGAQGLGSLPPVKDKLLLEKNLKRLLQLERKGKGLSQSCSKRDSLLWDLLGSQTSFQWTQEQPLSWFSELLGSSSGVPEASEPRPGEQEPICKREFNKEIKSLLSQLESLDLPGYCPLREPHRTLNFLADHRLFPALQSVVNQAVDKLRGARCSDGRPLFPTSLKPPSELQVQRNLPPLGSEPAKPTNSGQPHPTVSSPKMPQRKHKDREGSPSMSSAQVATRFKLKSPRSSGRFTKKKPLPSISSKSSMSHFSNRLYEELADFLTQQAASLLIRKYEFEKDLSKQLGFFSFPVTQVLRDLSLGLKKVKGSRIQLSSETHRSCLLRKLEEAKRARQTSRLSTPHRSTETPSVQQEPATHTAQDQATEPCRSIYTNLPASRQLSPLEPKLSVSAGTGMGSSLPKSKDTDSEGHDEAEVEDEDEDEYKDEDQDEDKEEDGVQSLPEPGEEASVSHSVDVGHSDPP</sequence>
<dbReference type="eggNOG" id="ENOG502STQK">
    <property type="taxonomic scope" value="Eukaryota"/>
</dbReference>
<organism evidence="2 3">
    <name type="scientific">Papio anubis</name>
    <name type="common">Olive baboon</name>
    <dbReference type="NCBI Taxonomy" id="9555"/>
    <lineage>
        <taxon>Eukaryota</taxon>
        <taxon>Metazoa</taxon>
        <taxon>Chordata</taxon>
        <taxon>Craniata</taxon>
        <taxon>Vertebrata</taxon>
        <taxon>Euteleostomi</taxon>
        <taxon>Mammalia</taxon>
        <taxon>Eutheria</taxon>
        <taxon>Euarchontoglires</taxon>
        <taxon>Primates</taxon>
        <taxon>Haplorrhini</taxon>
        <taxon>Catarrhini</taxon>
        <taxon>Cercopithecidae</taxon>
        <taxon>Cercopithecinae</taxon>
        <taxon>Papio</taxon>
    </lineage>
</organism>
<dbReference type="PANTHER" id="PTHR36861:SF1">
    <property type="entry name" value="COILED-COIL DOMAIN-CONTAINING PROTEIN 116"/>
    <property type="match status" value="1"/>
</dbReference>
<dbReference type="Bgee" id="ENSPANG00000021769">
    <property type="expression patterns" value="Expressed in thyroid gland and 1 other cell type or tissue"/>
</dbReference>
<dbReference type="GeneTree" id="ENSGT00390000002259"/>
<dbReference type="STRING" id="9555.ENSPANP00000015914"/>
<evidence type="ECO:0000256" key="1">
    <source>
        <dbReference type="SAM" id="MobiDB-lite"/>
    </source>
</evidence>
<dbReference type="PANTHER" id="PTHR36861">
    <property type="entry name" value="COILED-COIL DOMAIN-CONTAINING PROTEIN 116"/>
    <property type="match status" value="1"/>
</dbReference>
<evidence type="ECO:0000313" key="3">
    <source>
        <dbReference type="Proteomes" id="UP000028761"/>
    </source>
</evidence>
<dbReference type="InterPro" id="IPR031532">
    <property type="entry name" value="DUF4702"/>
</dbReference>
<dbReference type="Ensembl" id="ENSPANT00000016436.3">
    <property type="protein sequence ID" value="ENSPANP00000015914.3"/>
    <property type="gene ID" value="ENSPANG00000021769.3"/>
</dbReference>
<gene>
    <name evidence="2" type="primary">CCDC116</name>
</gene>
<reference evidence="2 3" key="1">
    <citation type="submission" date="2012-03" db="EMBL/GenBank/DDBJ databases">
        <title>Whole Genome Assembly of Papio anubis.</title>
        <authorList>
            <person name="Liu Y.L."/>
            <person name="Abraham K.A."/>
            <person name="Akbar H.A."/>
            <person name="Ali S.A."/>
            <person name="Anosike U.A."/>
            <person name="Aqrawi P.A."/>
            <person name="Arias F.A."/>
            <person name="Attaway T.A."/>
            <person name="Awwad R.A."/>
            <person name="Babu C.B."/>
            <person name="Bandaranaike D.B."/>
            <person name="Battles P.B."/>
            <person name="Bell A.B."/>
            <person name="Beltran B.B."/>
            <person name="Berhane-Mersha D.B."/>
            <person name="Bess C.B."/>
            <person name="Bickham C.B."/>
            <person name="Bolden T.B."/>
            <person name="Carter K.C."/>
            <person name="Chau D.C."/>
            <person name="Chavez A.C."/>
            <person name="Clerc-Blankenburg K.C."/>
            <person name="Coyle M.C."/>
            <person name="Dao M.D."/>
            <person name="Davila M.L.D."/>
            <person name="Davy-Carroll L.D."/>
            <person name="Denson S.D."/>
            <person name="Dinh H.D."/>
            <person name="Fernandez S.F."/>
            <person name="Fernando P.F."/>
            <person name="Forbes L.F."/>
            <person name="Francis C.F."/>
            <person name="Francisco L.F."/>
            <person name="Fu Q.F."/>
            <person name="Garcia-Iii R.G."/>
            <person name="Garrett T.G."/>
            <person name="Gross S.G."/>
            <person name="Gubbala S.G."/>
            <person name="Hirani K.H."/>
            <person name="Hogues M.H."/>
            <person name="Hollins B.H."/>
            <person name="Jackson L.J."/>
            <person name="Javaid M.J."/>
            <person name="Jhangiani S.J."/>
            <person name="Johnson A.J."/>
            <person name="Johnson B.J."/>
            <person name="Jones J.J."/>
            <person name="Joshi V.J."/>
            <person name="Kalu J.K."/>
            <person name="Khan N.K."/>
            <person name="Korchina V.K."/>
            <person name="Kovar C.K."/>
            <person name="Lago L.L."/>
            <person name="Lara F.L."/>
            <person name="Le T.-K.L."/>
            <person name="Lee S.L."/>
            <person name="Legall-Iii F.L."/>
            <person name="Lemon S.L."/>
            <person name="Liu J.L."/>
            <person name="Liu Y.-S.L."/>
            <person name="Liyanage D.L."/>
            <person name="Lopez J.L."/>
            <person name="Lorensuhewa L.L."/>
            <person name="Mata R.M."/>
            <person name="Mathew T.M."/>
            <person name="Mercado C.M."/>
            <person name="Mercado I.M."/>
            <person name="Morales K.M."/>
            <person name="Morgan M.M."/>
            <person name="Munidasa M.M."/>
            <person name="Ngo D.N."/>
            <person name="Nguyen L.N."/>
            <person name="Nguyen T.N."/>
            <person name="Nguyen N.N."/>
            <person name="Obregon M.O."/>
            <person name="Okwuonu G.O."/>
            <person name="Ongeri F.O."/>
            <person name="Onwere C.O."/>
            <person name="Osifeso I.O."/>
            <person name="Parra A.P."/>
            <person name="Patil S.P."/>
            <person name="Perez A.P."/>
            <person name="Perez Y.P."/>
            <person name="Pham C.P."/>
            <person name="Pu L.-L.P."/>
            <person name="Puazo M.P."/>
            <person name="Quiroz J.Q."/>
            <person name="Rouhana J.R."/>
            <person name="Ruiz M.R."/>
            <person name="Ruiz S.-J.R."/>
            <person name="Saada N.S."/>
            <person name="Santibanez J.S."/>
            <person name="Scheel M.S."/>
            <person name="Schneider B.S."/>
            <person name="Simmons D.S."/>
            <person name="Sisson I.S."/>
            <person name="Tang L.-Y.T."/>
            <person name="Thornton R.T."/>
            <person name="Tisius J.T."/>
            <person name="Toledanes G.T."/>
            <person name="Trejos Z.T."/>
            <person name="Usmani K.U."/>
            <person name="Varghese R.V."/>
            <person name="Vattathil S.V."/>
            <person name="Vee V.V."/>
            <person name="Walker D.W."/>
            <person name="Weissenberger G.W."/>
            <person name="White C.W."/>
            <person name="Williams A.W."/>
            <person name="Woodworth J.W."/>
            <person name="Wright R.W."/>
            <person name="Zhu Y.Z."/>
            <person name="Han Y.H."/>
            <person name="Newsham I.N."/>
            <person name="Nazareth L.N."/>
            <person name="Worley K.W."/>
            <person name="Muzny D.M."/>
            <person name="Rogers J.R."/>
            <person name="Gibbs R.G."/>
        </authorList>
    </citation>
    <scope>NUCLEOTIDE SEQUENCE [LARGE SCALE GENOMIC DNA]</scope>
</reference>
<protein>
    <submittedName>
        <fullName evidence="2">Coiled-coil domain containing 116</fullName>
    </submittedName>
</protein>
<dbReference type="RefSeq" id="XP_021777090.2">
    <property type="nucleotide sequence ID" value="XM_021921398.2"/>
</dbReference>
<evidence type="ECO:0000313" key="2">
    <source>
        <dbReference type="Ensembl" id="ENSPANP00000015914.3"/>
    </source>
</evidence>
<feature type="compositionally biased region" description="Polar residues" evidence="1">
    <location>
        <begin position="429"/>
        <end position="443"/>
    </location>
</feature>
<dbReference type="AlphaFoldDB" id="A0A096NS94"/>
<dbReference type="Proteomes" id="UP000028761">
    <property type="component" value="Chromosome 16"/>
</dbReference>
<feature type="compositionally biased region" description="Basic and acidic residues" evidence="1">
    <location>
        <begin position="646"/>
        <end position="657"/>
    </location>
</feature>
<name>A0A096NS94_PAPAN</name>
<dbReference type="Pfam" id="PF15774">
    <property type="entry name" value="DUF4702"/>
    <property type="match status" value="1"/>
</dbReference>
<feature type="region of interest" description="Disordered" evidence="1">
    <location>
        <begin position="575"/>
        <end position="706"/>
    </location>
</feature>
<feature type="compositionally biased region" description="Polar residues" evidence="1">
    <location>
        <begin position="117"/>
        <end position="126"/>
    </location>
</feature>
<feature type="compositionally biased region" description="Polar residues" evidence="1">
    <location>
        <begin position="580"/>
        <end position="608"/>
    </location>
</feature>
<feature type="compositionally biased region" description="Basic and acidic residues" evidence="1">
    <location>
        <begin position="1"/>
        <end position="21"/>
    </location>
</feature>
<accession>A0A096NS94</accession>
<dbReference type="HOGENOM" id="CLU_022190_0_0_1"/>